<dbReference type="Pfam" id="PF08401">
    <property type="entry name" value="ArdcN"/>
    <property type="match status" value="1"/>
</dbReference>
<dbReference type="Pfam" id="PF18818">
    <property type="entry name" value="MPTase-PolyVal"/>
    <property type="match status" value="1"/>
</dbReference>
<protein>
    <submittedName>
        <fullName evidence="3">Antirestriction protein ArdC</fullName>
    </submittedName>
</protein>
<keyword evidence="4" id="KW-1185">Reference proteome</keyword>
<dbReference type="STRING" id="1075417.SAMN05421823_11556"/>
<evidence type="ECO:0000313" key="4">
    <source>
        <dbReference type="Proteomes" id="UP000198510"/>
    </source>
</evidence>
<gene>
    <name evidence="3" type="ORF">SAMN05421823_11556</name>
</gene>
<dbReference type="InterPro" id="IPR013610">
    <property type="entry name" value="ArdC_N"/>
</dbReference>
<name>A0A1G9U1I9_9BACT</name>
<dbReference type="GO" id="GO:0003697">
    <property type="term" value="F:single-stranded DNA binding"/>
    <property type="evidence" value="ECO:0007669"/>
    <property type="project" value="InterPro"/>
</dbReference>
<dbReference type="InterPro" id="IPR041459">
    <property type="entry name" value="MPTase-PolyVal"/>
</dbReference>
<reference evidence="3 4" key="1">
    <citation type="submission" date="2016-10" db="EMBL/GenBank/DDBJ databases">
        <authorList>
            <person name="de Groot N.N."/>
        </authorList>
    </citation>
    <scope>NUCLEOTIDE SEQUENCE [LARGE SCALE GENOMIC DNA]</scope>
    <source>
        <strain evidence="3 4">DSM 25186</strain>
    </source>
</reference>
<dbReference type="EMBL" id="FNFO01000015">
    <property type="protein sequence ID" value="SDM53721.1"/>
    <property type="molecule type" value="Genomic_DNA"/>
</dbReference>
<feature type="domain" description="N-terminal" evidence="1">
    <location>
        <begin position="9"/>
        <end position="129"/>
    </location>
</feature>
<organism evidence="3 4">
    <name type="scientific">Catalinimonas alkaloidigena</name>
    <dbReference type="NCBI Taxonomy" id="1075417"/>
    <lineage>
        <taxon>Bacteria</taxon>
        <taxon>Pseudomonadati</taxon>
        <taxon>Bacteroidota</taxon>
        <taxon>Cytophagia</taxon>
        <taxon>Cytophagales</taxon>
        <taxon>Catalimonadaceae</taxon>
        <taxon>Catalinimonas</taxon>
    </lineage>
</organism>
<proteinExistence type="predicted"/>
<evidence type="ECO:0000313" key="3">
    <source>
        <dbReference type="EMBL" id="SDM53721.1"/>
    </source>
</evidence>
<evidence type="ECO:0000259" key="2">
    <source>
        <dbReference type="Pfam" id="PF18818"/>
    </source>
</evidence>
<dbReference type="Proteomes" id="UP000198510">
    <property type="component" value="Unassembled WGS sequence"/>
</dbReference>
<accession>A0A1G9U1I9</accession>
<feature type="domain" description="Polyvalent protein metallopeptidase" evidence="2">
    <location>
        <begin position="171"/>
        <end position="290"/>
    </location>
</feature>
<dbReference type="AlphaFoldDB" id="A0A1G9U1I9"/>
<sequence length="389" mass="43615">MERTSQKTDLYQLITDLMIEKLEAGQVPWRKPWSNYGLPKNFYTGREYRGINAFLLHSLPDTPPYYLTFRQARLLGGHIRKGARAVPVVYWNRSYREAESGRKLTEEQARQHPADAVIVHPYLKAYWVFPVTATEGIAWQEAQPQPASAPVLAPLQAAEAIVSGMPCPPLVQHEAPQAYYQPARDLVNLPAPALFSRPEEYYSTLFHELIHSTGHRKRLHRVELDELSSGTAAMKRESYSKEELTAELGAAFLCGVAGLTPATVDNSAAYLAGWLRALRNDRKFLVEAAGKAQKAADYIRGLTPPAEAGAPAEGTTERATAAKAEDKVPYVRLATNQQKADVLLLLSHRQITAEEKRDWVAGINRLPYERAQQLIRNLKALIRQRNGER</sequence>
<evidence type="ECO:0000259" key="1">
    <source>
        <dbReference type="Pfam" id="PF08401"/>
    </source>
</evidence>
<dbReference type="RefSeq" id="WP_089688107.1">
    <property type="nucleotide sequence ID" value="NZ_FNFO01000015.1"/>
</dbReference>
<dbReference type="OrthoDB" id="9792687at2"/>